<sequence>MLVNLEILILCFSLSPTVQIVVNRVFYHTELNNVVYNR</sequence>
<comment type="caution">
    <text evidence="1">The sequence shown here is derived from an EMBL/GenBank/DDBJ whole genome shotgun (WGS) entry which is preliminary data.</text>
</comment>
<reference evidence="1 2" key="1">
    <citation type="journal article" date="2017" name="Antonie Van Leeuwenhoek">
        <title>Rhizobium rhizosphaerae sp. nov., a novel species isolated from rice rhizosphere.</title>
        <authorList>
            <person name="Zhao J.J."/>
            <person name="Zhang J."/>
            <person name="Zhang R.J."/>
            <person name="Zhang C.W."/>
            <person name="Yin H.Q."/>
            <person name="Zhang X.X."/>
        </authorList>
    </citation>
    <scope>NUCLEOTIDE SEQUENCE [LARGE SCALE GENOMIC DNA]</scope>
    <source>
        <strain evidence="1 2">E3</strain>
    </source>
</reference>
<dbReference type="AlphaFoldDB" id="K6XPX1"/>
<gene>
    <name evidence="1" type="ORF">GLIP_1084</name>
</gene>
<name>K6XPX1_9ALTE</name>
<dbReference type="EMBL" id="BAEN01000022">
    <property type="protein sequence ID" value="GAC13726.1"/>
    <property type="molecule type" value="Genomic_DNA"/>
</dbReference>
<evidence type="ECO:0000313" key="1">
    <source>
        <dbReference type="EMBL" id="GAC13726.1"/>
    </source>
</evidence>
<organism evidence="1 2">
    <name type="scientific">Aliiglaciecola lipolytica E3</name>
    <dbReference type="NCBI Taxonomy" id="1127673"/>
    <lineage>
        <taxon>Bacteria</taxon>
        <taxon>Pseudomonadati</taxon>
        <taxon>Pseudomonadota</taxon>
        <taxon>Gammaproteobacteria</taxon>
        <taxon>Alteromonadales</taxon>
        <taxon>Alteromonadaceae</taxon>
        <taxon>Aliiglaciecola</taxon>
    </lineage>
</organism>
<keyword evidence="2" id="KW-1185">Reference proteome</keyword>
<protein>
    <submittedName>
        <fullName evidence="1">Uncharacterized protein</fullName>
    </submittedName>
</protein>
<accession>K6XPX1</accession>
<evidence type="ECO:0000313" key="2">
    <source>
        <dbReference type="Proteomes" id="UP000006334"/>
    </source>
</evidence>
<dbReference type="Proteomes" id="UP000006334">
    <property type="component" value="Unassembled WGS sequence"/>
</dbReference>
<proteinExistence type="predicted"/>